<dbReference type="Gene3D" id="3.90.226.10">
    <property type="entry name" value="2-enoyl-CoA Hydratase, Chain A, domain 1"/>
    <property type="match status" value="1"/>
</dbReference>
<dbReference type="Pfam" id="PF00378">
    <property type="entry name" value="ECH_1"/>
    <property type="match status" value="1"/>
</dbReference>
<protein>
    <submittedName>
        <fullName evidence="1">Enoyl-CoA hydratase/carnithine racemase</fullName>
    </submittedName>
</protein>
<sequence length="251" mass="26838">MTIEFRPVANGIHEVLLQRPERMNALDTASKRALGDIWQAANDDPAVKVLIVRGAGDRAFCAGSDIKEMQATGTMVDTETLMRAIPGVGVELNKPVIAAMHGFTVGMGLTLAIHCDFRIAAATGKIGFPETQHGMLSGVSALTLPGIVGEAKALDLMLTARMLTPQQALDIGLVDQVVPDSWQAALELADRLVANSAAAMAQTKHLILLDRRRRIREHAAAIDAARLAILDSKEFGDVVRHTPGAGRVRDN</sequence>
<dbReference type="Proteomes" id="UP000542125">
    <property type="component" value="Unassembled WGS sequence"/>
</dbReference>
<dbReference type="RefSeq" id="WP_179585215.1">
    <property type="nucleotide sequence ID" value="NZ_JACBYR010000001.1"/>
</dbReference>
<accession>A0A7Y9ISR7</accession>
<dbReference type="GO" id="GO:0006635">
    <property type="term" value="P:fatty acid beta-oxidation"/>
    <property type="evidence" value="ECO:0007669"/>
    <property type="project" value="TreeGrafter"/>
</dbReference>
<dbReference type="EMBL" id="JACBYR010000001">
    <property type="protein sequence ID" value="NYE82376.1"/>
    <property type="molecule type" value="Genomic_DNA"/>
</dbReference>
<dbReference type="SUPFAM" id="SSF52096">
    <property type="entry name" value="ClpP/crotonase"/>
    <property type="match status" value="1"/>
</dbReference>
<proteinExistence type="predicted"/>
<dbReference type="PANTHER" id="PTHR11941">
    <property type="entry name" value="ENOYL-COA HYDRATASE-RELATED"/>
    <property type="match status" value="1"/>
</dbReference>
<keyword evidence="2" id="KW-1185">Reference proteome</keyword>
<dbReference type="PANTHER" id="PTHR11941:SF54">
    <property type="entry name" value="ENOYL-COA HYDRATASE, MITOCHONDRIAL"/>
    <property type="match status" value="1"/>
</dbReference>
<dbReference type="GO" id="GO:0003824">
    <property type="term" value="F:catalytic activity"/>
    <property type="evidence" value="ECO:0007669"/>
    <property type="project" value="UniProtKB-ARBA"/>
</dbReference>
<organism evidence="1 2">
    <name type="scientific">Pigmentiphaga litoralis</name>
    <dbReference type="NCBI Taxonomy" id="516702"/>
    <lineage>
        <taxon>Bacteria</taxon>
        <taxon>Pseudomonadati</taxon>
        <taxon>Pseudomonadota</taxon>
        <taxon>Betaproteobacteria</taxon>
        <taxon>Burkholderiales</taxon>
        <taxon>Alcaligenaceae</taxon>
        <taxon>Pigmentiphaga</taxon>
    </lineage>
</organism>
<evidence type="ECO:0000313" key="1">
    <source>
        <dbReference type="EMBL" id="NYE82376.1"/>
    </source>
</evidence>
<gene>
    <name evidence="1" type="ORF">FHW18_001647</name>
</gene>
<dbReference type="InterPro" id="IPR029045">
    <property type="entry name" value="ClpP/crotonase-like_dom_sf"/>
</dbReference>
<comment type="caution">
    <text evidence="1">The sequence shown here is derived from an EMBL/GenBank/DDBJ whole genome shotgun (WGS) entry which is preliminary data.</text>
</comment>
<reference evidence="1 2" key="1">
    <citation type="submission" date="2020-07" db="EMBL/GenBank/DDBJ databases">
        <title>Genomic Encyclopedia of Type Strains, Phase IV (KMG-V): Genome sequencing to study the core and pangenomes of soil and plant-associated prokaryotes.</title>
        <authorList>
            <person name="Whitman W."/>
        </authorList>
    </citation>
    <scope>NUCLEOTIDE SEQUENCE [LARGE SCALE GENOMIC DNA]</scope>
    <source>
        <strain evidence="1 2">SAS40</strain>
    </source>
</reference>
<dbReference type="InterPro" id="IPR001753">
    <property type="entry name" value="Enoyl-CoA_hydra/iso"/>
</dbReference>
<dbReference type="CDD" id="cd06558">
    <property type="entry name" value="crotonase-like"/>
    <property type="match status" value="1"/>
</dbReference>
<name>A0A7Y9ISR7_9BURK</name>
<dbReference type="AlphaFoldDB" id="A0A7Y9ISR7"/>
<evidence type="ECO:0000313" key="2">
    <source>
        <dbReference type="Proteomes" id="UP000542125"/>
    </source>
</evidence>